<dbReference type="AlphaFoldDB" id="A0A926HT99"/>
<name>A0A926HT99_9FIRM</name>
<keyword evidence="1" id="KW-1133">Transmembrane helix</keyword>
<dbReference type="RefSeq" id="WP_249319898.1">
    <property type="nucleotide sequence ID" value="NZ_JACRSN010000014.1"/>
</dbReference>
<sequence>MKSLLHLRRLWILLCVPAALILTLCASNSTSFAEWYATTIYPVYASAVHAVMALAPFSVAEILILAAVAAVIVFLLLFLIRLIRNPEKRGLRAAKAGINLLCVGGALWFLFTISCGINYHRVPFSAVCGLTVQDSSKEELSTLCAELAGTLSDLRDGLPEDSEGVMQLAEGSVRDTAEHARKTYASLAASYPTLPDCYRSPKPVLLSRAMSWANITGVFFPFTFEANVNVDIPDYSIPSTMCHELTHLRGYMREDEANFIAFLACRASDFPEFQYSGAMLAFIHANNALFSIDRDLGSETYAMLSEGVKRDLAANSRYWKQFEGPVAEASEAVNDTYLKANRQEDGVKSYGRMVDLLLADYRFRKEMEDFLRSSVPQDSEF</sequence>
<comment type="caution">
    <text evidence="2">The sequence shown here is derived from an EMBL/GenBank/DDBJ whole genome shotgun (WGS) entry which is preliminary data.</text>
</comment>
<evidence type="ECO:0000313" key="2">
    <source>
        <dbReference type="EMBL" id="MBC8534261.1"/>
    </source>
</evidence>
<dbReference type="EMBL" id="JACRSN010000014">
    <property type="protein sequence ID" value="MBC8534261.1"/>
    <property type="molecule type" value="Genomic_DNA"/>
</dbReference>
<feature type="transmembrane region" description="Helical" evidence="1">
    <location>
        <begin position="57"/>
        <end position="80"/>
    </location>
</feature>
<keyword evidence="1" id="KW-0812">Transmembrane</keyword>
<evidence type="ECO:0000256" key="1">
    <source>
        <dbReference type="SAM" id="Phobius"/>
    </source>
</evidence>
<gene>
    <name evidence="2" type="ORF">IAG03_09725</name>
</gene>
<organism evidence="2 3">
    <name type="scientific">Yeguia hominis</name>
    <dbReference type="NCBI Taxonomy" id="2763662"/>
    <lineage>
        <taxon>Bacteria</taxon>
        <taxon>Bacillati</taxon>
        <taxon>Bacillota</taxon>
        <taxon>Clostridia</taxon>
        <taxon>Eubacteriales</taxon>
        <taxon>Yeguiaceae</taxon>
        <taxon>Yeguia</taxon>
    </lineage>
</organism>
<evidence type="ECO:0000313" key="3">
    <source>
        <dbReference type="Proteomes" id="UP000651482"/>
    </source>
</evidence>
<feature type="transmembrane region" description="Helical" evidence="1">
    <location>
        <begin position="100"/>
        <end position="119"/>
    </location>
</feature>
<dbReference type="Proteomes" id="UP000651482">
    <property type="component" value="Unassembled WGS sequence"/>
</dbReference>
<protein>
    <submittedName>
        <fullName evidence="2">DUF3810 domain-containing protein</fullName>
    </submittedName>
</protein>
<proteinExistence type="predicted"/>
<accession>A0A926HT99</accession>
<keyword evidence="1" id="KW-0472">Membrane</keyword>
<keyword evidence="3" id="KW-1185">Reference proteome</keyword>
<dbReference type="Pfam" id="PF12725">
    <property type="entry name" value="DUF3810"/>
    <property type="match status" value="1"/>
</dbReference>
<dbReference type="InterPro" id="IPR024294">
    <property type="entry name" value="DUF3810"/>
</dbReference>
<reference evidence="2" key="1">
    <citation type="submission" date="2020-08" db="EMBL/GenBank/DDBJ databases">
        <title>Genome public.</title>
        <authorList>
            <person name="Liu C."/>
            <person name="Sun Q."/>
        </authorList>
    </citation>
    <scope>NUCLEOTIDE SEQUENCE</scope>
    <source>
        <strain evidence="2">NSJ-40</strain>
    </source>
</reference>